<gene>
    <name evidence="2" type="ORF">SAMN04487907_102423</name>
</gene>
<keyword evidence="1" id="KW-0812">Transmembrane</keyword>
<reference evidence="3" key="1">
    <citation type="submission" date="2016-10" db="EMBL/GenBank/DDBJ databases">
        <authorList>
            <person name="Varghese N."/>
            <person name="Submissions S."/>
        </authorList>
    </citation>
    <scope>NUCLEOTIDE SEQUENCE [LARGE SCALE GENOMIC DNA]</scope>
    <source>
        <strain evidence="3">DSM 24499</strain>
    </source>
</reference>
<feature type="transmembrane region" description="Helical" evidence="1">
    <location>
        <begin position="41"/>
        <end position="59"/>
    </location>
</feature>
<keyword evidence="1" id="KW-1133">Transmembrane helix</keyword>
<feature type="transmembrane region" description="Helical" evidence="1">
    <location>
        <begin position="12"/>
        <end position="29"/>
    </location>
</feature>
<dbReference type="OrthoDB" id="980086at2"/>
<evidence type="ECO:0000256" key="1">
    <source>
        <dbReference type="SAM" id="Phobius"/>
    </source>
</evidence>
<accession>A0A1I1H2X5</accession>
<evidence type="ECO:0008006" key="4">
    <source>
        <dbReference type="Google" id="ProtNLM"/>
    </source>
</evidence>
<protein>
    <recommendedName>
        <fullName evidence="4">Aerotolerance regulator N-terminal domain-containing protein</fullName>
    </recommendedName>
</protein>
<keyword evidence="3" id="KW-1185">Reference proteome</keyword>
<keyword evidence="1" id="KW-0472">Membrane</keyword>
<feature type="transmembrane region" description="Helical" evidence="1">
    <location>
        <begin position="550"/>
        <end position="573"/>
    </location>
</feature>
<sequence length="580" mass="67047">MNSKITFLNDQFLGYYLLGAVLLLVVLIYKEFGNSRKSVFFLRIFIGVIAIAALLAIALKPAYQSTKKRNKAVVITEGAKEAQLDSLKKLYPKITKIDYSSSDFISPELEAAGEIFVLGYGIEDYDLFQFENKKVSFLPAELQAGIDKITYPKELIEGEMLNIKAHFFKPEDGYKAYLKDFGGNKLDSVTLTEADFELKAKTKVKGEFVYQIEVQDSVGNIFAKEPLPIKINTAQKLRILVLNDFPSFETRYLKNFLAEEGHQVTLRTQLTSNRYKYEYLNTEEASFSAITEEFLNDFDVLVVDISSFNQFSVKEKQDLELAVKRDGLGVFIQQTENTFQQKTLVDFETQLDGLPKIKWPENPEAEIAKFPYVFQDSNNTYSLIANENKLAVYRYLGRGKVGSGMLQNTYQLVLNGHNQIYREIWTDVFSRLAKPAQEMLHWEVENSFIYKNEPVNLAIKTSLESLKLIDSLEHEIPLLQHLDLPDDYSATLYPKDEGWNHLKLAAGDSIFDSKFYVFQTDKWKSKRSRDRLKSNLAFFEETTQDDHQEFLYRSLNLFWFYLTFLITMGFLWLHPKLLRN</sequence>
<dbReference type="EMBL" id="FOKV01000002">
    <property type="protein sequence ID" value="SFC15550.1"/>
    <property type="molecule type" value="Genomic_DNA"/>
</dbReference>
<dbReference type="Proteomes" id="UP000199438">
    <property type="component" value="Unassembled WGS sequence"/>
</dbReference>
<organism evidence="2 3">
    <name type="scientific">Zunongwangia mangrovi</name>
    <dbReference type="NCBI Taxonomy" id="1334022"/>
    <lineage>
        <taxon>Bacteria</taxon>
        <taxon>Pseudomonadati</taxon>
        <taxon>Bacteroidota</taxon>
        <taxon>Flavobacteriia</taxon>
        <taxon>Flavobacteriales</taxon>
        <taxon>Flavobacteriaceae</taxon>
        <taxon>Zunongwangia</taxon>
    </lineage>
</organism>
<proteinExistence type="predicted"/>
<dbReference type="STRING" id="1334022.SAMN04487907_102423"/>
<evidence type="ECO:0000313" key="2">
    <source>
        <dbReference type="EMBL" id="SFC15550.1"/>
    </source>
</evidence>
<dbReference type="AlphaFoldDB" id="A0A1I1H2X5"/>
<dbReference type="RefSeq" id="WP_092541493.1">
    <property type="nucleotide sequence ID" value="NZ_FOKV01000002.1"/>
</dbReference>
<name>A0A1I1H2X5_9FLAO</name>
<evidence type="ECO:0000313" key="3">
    <source>
        <dbReference type="Proteomes" id="UP000199438"/>
    </source>
</evidence>